<dbReference type="GeneID" id="59160339"/>
<feature type="binding site" evidence="4">
    <location>
        <begin position="922"/>
        <end position="929"/>
    </location>
    <ligand>
        <name>ATP</name>
        <dbReference type="ChEBI" id="CHEBI:30616"/>
    </ligand>
</feature>
<dbReference type="CDD" id="cd00060">
    <property type="entry name" value="FHA"/>
    <property type="match status" value="1"/>
</dbReference>
<accession>A0A650GE53</accession>
<protein>
    <submittedName>
        <fullName evidence="8">FHA domain-containing protein</fullName>
    </submittedName>
</protein>
<dbReference type="GO" id="GO:0005524">
    <property type="term" value="F:ATP binding"/>
    <property type="evidence" value="ECO:0007669"/>
    <property type="project" value="UniProtKB-UniRule"/>
</dbReference>
<dbReference type="InterPro" id="IPR003593">
    <property type="entry name" value="AAA+_ATPase"/>
</dbReference>
<dbReference type="InterPro" id="IPR050206">
    <property type="entry name" value="FtsK/SpoIIIE/SftA"/>
</dbReference>
<dbReference type="PROSITE" id="PS50901">
    <property type="entry name" value="FTSK"/>
    <property type="match status" value="2"/>
</dbReference>
<feature type="binding site" evidence="4">
    <location>
        <begin position="612"/>
        <end position="619"/>
    </location>
    <ligand>
        <name>ATP</name>
        <dbReference type="ChEBI" id="CHEBI:30616"/>
    </ligand>
</feature>
<evidence type="ECO:0000259" key="6">
    <source>
        <dbReference type="PROSITE" id="PS50006"/>
    </source>
</evidence>
<dbReference type="InterPro" id="IPR000253">
    <property type="entry name" value="FHA_dom"/>
</dbReference>
<dbReference type="SUPFAM" id="SSF52540">
    <property type="entry name" value="P-loop containing nucleoside triphosphate hydrolases"/>
    <property type="match status" value="3"/>
</dbReference>
<dbReference type="KEGG" id="jme:EEW87_16315"/>
<evidence type="ECO:0000256" key="1">
    <source>
        <dbReference type="ARBA" id="ARBA00022553"/>
    </source>
</evidence>
<evidence type="ECO:0000313" key="9">
    <source>
        <dbReference type="Proteomes" id="UP000271708"/>
    </source>
</evidence>
<dbReference type="Pfam" id="PF16697">
    <property type="entry name" value="Yop-YscD_cpl"/>
    <property type="match status" value="1"/>
</dbReference>
<sequence>MHLGLTLSTTDGRTHEVTVDVAGAHDGRCLADALLEALHLDPASEVWVGEEVVDEQMAAGSPPLLHGAHLLVRPAGHVPHGGARGSPLRLAVVGGPDAGHDIALTHGSWTVGRSPSCDLTLDDPSLSRTHLVVEVGSSGVHVRPASTTNPTRLDDHDLDDAGETLTAGSVLTAGAHRLAVRGTHGRRLAVVPTGDGTLRVSTQPLPAPPEPARAVAFPAEPRAPRARRLPWVMLVAPLPLAGAMAYLFGPRMLLLALLSPVMMLGTHLSDRIGSRADARRERADWVDASRRARARLEAALQDEASRLERSSPDPYELRLVAAGPGARLWERRRDHAGACLVRVGVGETAAHLQVTAPGADATHPRLTGVPVALDLDAHPVLGVEGDPAEVAGVARWVVGQVLVLHPPSEVEVLVLGRVGWMGGLARAPHVSSAGADGLHSLAEEVRRRDPRSTHDLTLVVVDDPGPWRRSEAWRTVVDDGPAVGVRVLLAPTAGGELPHECRTVLALRDGRGVVRGPGRHDAVVADGVGLSWAEEVGRALAPLRDAAPGRRRSRLPAVVALTDVTDVPTGPGALLERWRAPSSGLAAVLGAGEGGPLTVDLVTDGPHVLVGGTTGSGKSELLQSWICSLALAHGPDRLTFVLVDYKGGAALAACAELPHTVGVLTDLDPDGAQRALVSLGAELRRREALLAELGAADIIAYREAGGALPRLVVVVDEFRVLAQEQPDVLSGMVRLAAVGRSLGIHLVLATQRPGGIITPEIKANVNLRISLRVRDRVDSDDVIGCADAASIPEGMPGRGLLRTGDGPPTAVQAAYVGGRSGGGDHLTVRGEGGELLWSRADQVPAGAGSDLREAVDLAREAWECTGAPPPHRPWLPQLPAVVDTVPSAPPDVVVWGLTDHPDEQRQDPLTWALGDGHLLVVGGPRTGRTTALHSLVSRMGSALRSHVVVHLVAPPSPATDRARGQPHVASLVDPGDRSTTRRLVARLREDIGSRREALRASGRPGYEQWWADWRRGEADPPPPVLVVAVDGWSLVSRAPDQPDLESADALESVARDGTSLGIRLVVTGGRELSSGRLGSLARRRLVLHLPDRGDVLAAGAPPSLVPAGAVPGRGALLPDGVLAQVALPVPAGRPSTDSCDPWRWRVVDLPASVALDDLPHAEGLVLGHSGDPDRPVVVEVDGGPWVVVGPGRSGRTTALRLLGEQLAKGGRPVLEVSSRATRLVSSSLAVIGPGEVDPFVRAVQSHEDLVVLVDDLDTLDETPLDPVLRSYASHCSRSGDVLLAASSSTAATSFRGLTATMCRSRRGLLLQPQARSDGDVLGVRVLASPRVPGRGHLVDRGVAVEVQVALPARAAGQSPAATQPR</sequence>
<organism evidence="8 9">
    <name type="scientific">Janibacter melonis</name>
    <dbReference type="NCBI Taxonomy" id="262209"/>
    <lineage>
        <taxon>Bacteria</taxon>
        <taxon>Bacillati</taxon>
        <taxon>Actinomycetota</taxon>
        <taxon>Actinomycetes</taxon>
        <taxon>Micrococcales</taxon>
        <taxon>Intrasporangiaceae</taxon>
        <taxon>Janibacter</taxon>
    </lineage>
</organism>
<keyword evidence="2 4" id="KW-0547">Nucleotide-binding</keyword>
<dbReference type="InterPro" id="IPR032030">
    <property type="entry name" value="YscD_cytoplasmic_dom"/>
</dbReference>
<feature type="domain" description="FtsK" evidence="7">
    <location>
        <begin position="906"/>
        <end position="1104"/>
    </location>
</feature>
<dbReference type="InterPro" id="IPR027417">
    <property type="entry name" value="P-loop_NTPase"/>
</dbReference>
<dbReference type="RefSeq" id="WP_123091081.1">
    <property type="nucleotide sequence ID" value="NZ_CP044548.2"/>
</dbReference>
<proteinExistence type="predicted"/>
<dbReference type="EMBL" id="CP044548">
    <property type="protein sequence ID" value="QGX08235.1"/>
    <property type="molecule type" value="Genomic_DNA"/>
</dbReference>
<dbReference type="PANTHER" id="PTHR22683">
    <property type="entry name" value="SPORULATION PROTEIN RELATED"/>
    <property type="match status" value="1"/>
</dbReference>
<dbReference type="Proteomes" id="UP000271708">
    <property type="component" value="Chromosome"/>
</dbReference>
<dbReference type="GO" id="GO:0003677">
    <property type="term" value="F:DNA binding"/>
    <property type="evidence" value="ECO:0007669"/>
    <property type="project" value="InterPro"/>
</dbReference>
<feature type="domain" description="FtsK" evidence="7">
    <location>
        <begin position="594"/>
        <end position="780"/>
    </location>
</feature>
<evidence type="ECO:0000313" key="8">
    <source>
        <dbReference type="EMBL" id="QGX08235.1"/>
    </source>
</evidence>
<evidence type="ECO:0000256" key="5">
    <source>
        <dbReference type="SAM" id="MobiDB-lite"/>
    </source>
</evidence>
<reference evidence="8 9" key="1">
    <citation type="submission" date="2019-09" db="EMBL/GenBank/DDBJ databases">
        <title>Complete Genome Sequence of Janibacter melonis M714 with both human health impact and industrial applications.</title>
        <authorList>
            <person name="Jin M."/>
            <person name="Zhao Q.R."/>
        </authorList>
    </citation>
    <scope>NUCLEOTIDE SEQUENCE [LARGE SCALE GENOMIC DNA]</scope>
    <source>
        <strain evidence="8 9">M714</strain>
    </source>
</reference>
<feature type="region of interest" description="Disordered" evidence="5">
    <location>
        <begin position="956"/>
        <end position="976"/>
    </location>
</feature>
<gene>
    <name evidence="8" type="ORF">EEW87_16315</name>
</gene>
<dbReference type="PANTHER" id="PTHR22683:SF1">
    <property type="entry name" value="TYPE VII SECRETION SYSTEM PROTEIN ESSC"/>
    <property type="match status" value="1"/>
</dbReference>
<dbReference type="InterPro" id="IPR008984">
    <property type="entry name" value="SMAD_FHA_dom_sf"/>
</dbReference>
<dbReference type="SMART" id="SM00382">
    <property type="entry name" value="AAA"/>
    <property type="match status" value="3"/>
</dbReference>
<evidence type="ECO:0000259" key="7">
    <source>
        <dbReference type="PROSITE" id="PS50901"/>
    </source>
</evidence>
<keyword evidence="3 4" id="KW-0067">ATP-binding</keyword>
<dbReference type="SMART" id="SM00240">
    <property type="entry name" value="FHA"/>
    <property type="match status" value="1"/>
</dbReference>
<dbReference type="PROSITE" id="PS50006">
    <property type="entry name" value="FHA_DOMAIN"/>
    <property type="match status" value="1"/>
</dbReference>
<name>A0A650GE53_9MICO</name>
<dbReference type="Pfam" id="PF01580">
    <property type="entry name" value="FtsK_SpoIIIE"/>
    <property type="match status" value="1"/>
</dbReference>
<dbReference type="Gene3D" id="2.60.200.20">
    <property type="match status" value="1"/>
</dbReference>
<evidence type="ECO:0000256" key="2">
    <source>
        <dbReference type="ARBA" id="ARBA00022741"/>
    </source>
</evidence>
<evidence type="ECO:0000256" key="4">
    <source>
        <dbReference type="PROSITE-ProRule" id="PRU00289"/>
    </source>
</evidence>
<evidence type="ECO:0000256" key="3">
    <source>
        <dbReference type="ARBA" id="ARBA00022840"/>
    </source>
</evidence>
<dbReference type="CDD" id="cd01127">
    <property type="entry name" value="TrwB_TraG_TraD_VirD4"/>
    <property type="match status" value="1"/>
</dbReference>
<dbReference type="Gene3D" id="3.40.50.300">
    <property type="entry name" value="P-loop containing nucleotide triphosphate hydrolases"/>
    <property type="match status" value="3"/>
</dbReference>
<dbReference type="SUPFAM" id="SSF49879">
    <property type="entry name" value="SMAD/FHA domain"/>
    <property type="match status" value="1"/>
</dbReference>
<keyword evidence="1" id="KW-0597">Phosphoprotein</keyword>
<dbReference type="InterPro" id="IPR002543">
    <property type="entry name" value="FtsK_dom"/>
</dbReference>
<feature type="domain" description="FHA" evidence="6">
    <location>
        <begin position="109"/>
        <end position="158"/>
    </location>
</feature>